<dbReference type="RefSeq" id="WP_380078517.1">
    <property type="nucleotide sequence ID" value="NZ_JBHSGO010000155.1"/>
</dbReference>
<evidence type="ECO:0000313" key="3">
    <source>
        <dbReference type="Proteomes" id="UP001596020"/>
    </source>
</evidence>
<dbReference type="Proteomes" id="UP001596020">
    <property type="component" value="Unassembled WGS sequence"/>
</dbReference>
<organism evidence="2 3">
    <name type="scientific">Falsiporphyromonas endometrii</name>
    <dbReference type="NCBI Taxonomy" id="1387297"/>
    <lineage>
        <taxon>Bacteria</taxon>
        <taxon>Pseudomonadati</taxon>
        <taxon>Bacteroidota</taxon>
        <taxon>Bacteroidia</taxon>
        <taxon>Bacteroidales</taxon>
        <taxon>Porphyromonadaceae</taxon>
        <taxon>Falsiporphyromonas</taxon>
    </lineage>
</organism>
<accession>A0ABV9K7G2</accession>
<evidence type="ECO:0000256" key="1">
    <source>
        <dbReference type="SAM" id="Phobius"/>
    </source>
</evidence>
<keyword evidence="1" id="KW-0472">Membrane</keyword>
<keyword evidence="1" id="KW-0812">Transmembrane</keyword>
<protein>
    <submittedName>
        <fullName evidence="2">Uncharacterized protein</fullName>
    </submittedName>
</protein>
<comment type="caution">
    <text evidence="2">The sequence shown here is derived from an EMBL/GenBank/DDBJ whole genome shotgun (WGS) entry which is preliminary data.</text>
</comment>
<gene>
    <name evidence="2" type="ORF">ACFO3G_04900</name>
</gene>
<keyword evidence="1" id="KW-1133">Transmembrane helix</keyword>
<dbReference type="EMBL" id="JBHSGO010000155">
    <property type="protein sequence ID" value="MFC4665939.1"/>
    <property type="molecule type" value="Genomic_DNA"/>
</dbReference>
<sequence length="89" mass="10192">MEISILLTILLITFSLGGLFLRGGKICLVDEDQINDFVTIKYNLKNALFRWTVKLVLRVLYLLNTVILFCGQKATQITLIQLENYKIEG</sequence>
<keyword evidence="3" id="KW-1185">Reference proteome</keyword>
<proteinExistence type="predicted"/>
<feature type="transmembrane region" description="Helical" evidence="1">
    <location>
        <begin position="48"/>
        <end position="70"/>
    </location>
</feature>
<name>A0ABV9K7G2_9PORP</name>
<reference evidence="3" key="1">
    <citation type="journal article" date="2019" name="Int. J. Syst. Evol. Microbiol.">
        <title>The Global Catalogue of Microorganisms (GCM) 10K type strain sequencing project: providing services to taxonomists for standard genome sequencing and annotation.</title>
        <authorList>
            <consortium name="The Broad Institute Genomics Platform"/>
            <consortium name="The Broad Institute Genome Sequencing Center for Infectious Disease"/>
            <person name="Wu L."/>
            <person name="Ma J."/>
        </authorList>
    </citation>
    <scope>NUCLEOTIDE SEQUENCE [LARGE SCALE GENOMIC DNA]</scope>
    <source>
        <strain evidence="3">CGMCC 4.7357</strain>
    </source>
</reference>
<evidence type="ECO:0000313" key="2">
    <source>
        <dbReference type="EMBL" id="MFC4665939.1"/>
    </source>
</evidence>